<organism evidence="1 2">
    <name type="scientific">Mycena albidolilacea</name>
    <dbReference type="NCBI Taxonomy" id="1033008"/>
    <lineage>
        <taxon>Eukaryota</taxon>
        <taxon>Fungi</taxon>
        <taxon>Dikarya</taxon>
        <taxon>Basidiomycota</taxon>
        <taxon>Agaricomycotina</taxon>
        <taxon>Agaricomycetes</taxon>
        <taxon>Agaricomycetidae</taxon>
        <taxon>Agaricales</taxon>
        <taxon>Marasmiineae</taxon>
        <taxon>Mycenaceae</taxon>
        <taxon>Mycena</taxon>
    </lineage>
</organism>
<keyword evidence="2" id="KW-1185">Reference proteome</keyword>
<dbReference type="AlphaFoldDB" id="A0AAD7A9U5"/>
<gene>
    <name evidence="1" type="ORF">DFH08DRAFT_1077367</name>
</gene>
<evidence type="ECO:0000313" key="1">
    <source>
        <dbReference type="EMBL" id="KAJ7353027.1"/>
    </source>
</evidence>
<evidence type="ECO:0000313" key="2">
    <source>
        <dbReference type="Proteomes" id="UP001218218"/>
    </source>
</evidence>
<dbReference type="InterPro" id="IPR032675">
    <property type="entry name" value="LRR_dom_sf"/>
</dbReference>
<dbReference type="SUPFAM" id="SSF52047">
    <property type="entry name" value="RNI-like"/>
    <property type="match status" value="1"/>
</dbReference>
<accession>A0AAD7A9U5</accession>
<name>A0AAD7A9U5_9AGAR</name>
<reference evidence="1" key="1">
    <citation type="submission" date="2023-03" db="EMBL/GenBank/DDBJ databases">
        <title>Massive genome expansion in bonnet fungi (Mycena s.s.) driven by repeated elements and novel gene families across ecological guilds.</title>
        <authorList>
            <consortium name="Lawrence Berkeley National Laboratory"/>
            <person name="Harder C.B."/>
            <person name="Miyauchi S."/>
            <person name="Viragh M."/>
            <person name="Kuo A."/>
            <person name="Thoen E."/>
            <person name="Andreopoulos B."/>
            <person name="Lu D."/>
            <person name="Skrede I."/>
            <person name="Drula E."/>
            <person name="Henrissat B."/>
            <person name="Morin E."/>
            <person name="Kohler A."/>
            <person name="Barry K."/>
            <person name="LaButti K."/>
            <person name="Morin E."/>
            <person name="Salamov A."/>
            <person name="Lipzen A."/>
            <person name="Mereny Z."/>
            <person name="Hegedus B."/>
            <person name="Baldrian P."/>
            <person name="Stursova M."/>
            <person name="Weitz H."/>
            <person name="Taylor A."/>
            <person name="Grigoriev I.V."/>
            <person name="Nagy L.G."/>
            <person name="Martin F."/>
            <person name="Kauserud H."/>
        </authorList>
    </citation>
    <scope>NUCLEOTIDE SEQUENCE</scope>
    <source>
        <strain evidence="1">CBHHK002</strain>
    </source>
</reference>
<protein>
    <recommendedName>
        <fullName evidence="3">F-box domain-containing protein</fullName>
    </recommendedName>
</protein>
<proteinExistence type="predicted"/>
<dbReference type="Gene3D" id="3.80.10.10">
    <property type="entry name" value="Ribonuclease Inhibitor"/>
    <property type="match status" value="1"/>
</dbReference>
<evidence type="ECO:0008006" key="3">
    <source>
        <dbReference type="Google" id="ProtNLM"/>
    </source>
</evidence>
<comment type="caution">
    <text evidence="1">The sequence shown here is derived from an EMBL/GenBank/DDBJ whole genome shotgun (WGS) entry which is preliminary data.</text>
</comment>
<dbReference type="EMBL" id="JARIHO010000011">
    <property type="protein sequence ID" value="KAJ7353027.1"/>
    <property type="molecule type" value="Genomic_DNA"/>
</dbReference>
<dbReference type="Proteomes" id="UP001218218">
    <property type="component" value="Unassembled WGS sequence"/>
</dbReference>
<sequence>MKSSGPASYTPRVPAELWRAVFLMACAPTLPFDLGYAPFQPLRDMLETSATIEEETTRLRTCLSLMRVCRRWRLIAAEFLYEDVRIMDAAELASLVSGLQRSALEDGLGGFGRYIRRLELPMRHAGFTAQTLQSPPCAMPPLLTPSPGFRLGDLLRLCPRLEIFSRPCLRLDSKSIYFWGSLISASLEGDGIPLLPRLRRLEWCAPTSHTLSSLTYLFASRHETDLDTRFYGNKNTARFTELISHAPRLEYLFMSSDRPDALSRLPPCPYLCTLRLNRPHYHARYPKHLYPAPTAPHVPKLTHLVLHTMLPTPLLAFLSAAGAHLRVLELAFAPQLVFSATQMQRLLARCPALHELAFAVGAPEISTPAGPAHPALRRVRLRLSPDEWYPYKHVLTAQFGVLAGPAFPGLEAVVLHDPTRSLARRTVWPGLLRALIDRGCGVFYDDGEVATLPLSI</sequence>